<accession>A0A0V0GWT3</accession>
<reference evidence="1" key="1">
    <citation type="submission" date="2015-12" db="EMBL/GenBank/DDBJ databases">
        <title>Gene expression during late stages of embryo sac development: a critical building block for successful pollen-pistil interactions.</title>
        <authorList>
            <person name="Liu Y."/>
            <person name="Joly V."/>
            <person name="Sabar M."/>
            <person name="Matton D.P."/>
        </authorList>
    </citation>
    <scope>NUCLEOTIDE SEQUENCE</scope>
</reference>
<proteinExistence type="predicted"/>
<evidence type="ECO:0000313" key="1">
    <source>
        <dbReference type="EMBL" id="JAP12604.1"/>
    </source>
</evidence>
<name>A0A0V0GWT3_SOLCH</name>
<protein>
    <submittedName>
        <fullName evidence="1">Putative ovule protein</fullName>
    </submittedName>
</protein>
<dbReference type="EMBL" id="GEDG01029351">
    <property type="protein sequence ID" value="JAP12604.1"/>
    <property type="molecule type" value="Transcribed_RNA"/>
</dbReference>
<organism evidence="1">
    <name type="scientific">Solanum chacoense</name>
    <name type="common">Chaco potato</name>
    <dbReference type="NCBI Taxonomy" id="4108"/>
    <lineage>
        <taxon>Eukaryota</taxon>
        <taxon>Viridiplantae</taxon>
        <taxon>Streptophyta</taxon>
        <taxon>Embryophyta</taxon>
        <taxon>Tracheophyta</taxon>
        <taxon>Spermatophyta</taxon>
        <taxon>Magnoliopsida</taxon>
        <taxon>eudicotyledons</taxon>
        <taxon>Gunneridae</taxon>
        <taxon>Pentapetalae</taxon>
        <taxon>asterids</taxon>
        <taxon>lamiids</taxon>
        <taxon>Solanales</taxon>
        <taxon>Solanaceae</taxon>
        <taxon>Solanoideae</taxon>
        <taxon>Solaneae</taxon>
        <taxon>Solanum</taxon>
    </lineage>
</organism>
<sequence>MLDEKRLFTQCGRNISRAKVLRRECFTKPTASSSPQLQTRNIQPPDAKIRTFLTSKTKALRQQCSTKSTASPMPQLQTRTVSQMYRLKLILTSKG</sequence>
<dbReference type="AlphaFoldDB" id="A0A0V0GWT3"/>